<dbReference type="InterPro" id="IPR015798">
    <property type="entry name" value="Cu_amine_oxidase_C"/>
</dbReference>
<feature type="non-terminal residue" evidence="4">
    <location>
        <position position="111"/>
    </location>
</feature>
<dbReference type="PANTHER" id="PTHR10638">
    <property type="entry name" value="COPPER AMINE OXIDASE"/>
    <property type="match status" value="1"/>
</dbReference>
<sequence>DLNTMELLRIEDTFRVDRPQIMGEYVPRMLPKEIREARTRPERKPLEITQPEGPGFTLEGNKLTWQNWSLRVGFNYREGMTLHAVTYNDNGNVRKIAHRLSFAEMMVPYRD</sequence>
<accession>A0ABS5NN77</accession>
<proteinExistence type="inferred from homology"/>
<protein>
    <recommendedName>
        <fullName evidence="1">Amine oxidase</fullName>
        <ecNumber evidence="1">1.4.3.-</ecNumber>
    </recommendedName>
</protein>
<evidence type="ECO:0000313" key="5">
    <source>
        <dbReference type="Proteomes" id="UP000676853"/>
    </source>
</evidence>
<evidence type="ECO:0000259" key="3">
    <source>
        <dbReference type="Pfam" id="PF01179"/>
    </source>
</evidence>
<evidence type="ECO:0000313" key="4">
    <source>
        <dbReference type="EMBL" id="MBS4104888.1"/>
    </source>
</evidence>
<comment type="cofactor">
    <cofactor evidence="1">
        <name>Cu cation</name>
        <dbReference type="ChEBI" id="CHEBI:23378"/>
    </cofactor>
    <text evidence="1">Contains 1 topaquinone per subunit.</text>
</comment>
<dbReference type="EC" id="1.4.3.-" evidence="1"/>
<dbReference type="Proteomes" id="UP000676853">
    <property type="component" value="Unassembled WGS sequence"/>
</dbReference>
<dbReference type="Gene3D" id="2.70.98.20">
    <property type="entry name" value="Copper amine oxidase, catalytic domain"/>
    <property type="match status" value="1"/>
</dbReference>
<comment type="PTM">
    <text evidence="1">Topaquinone (TPQ) is generated by copper-dependent autoxidation of a specific tyrosyl residue.</text>
</comment>
<feature type="non-terminal residue" evidence="4">
    <location>
        <position position="1"/>
    </location>
</feature>
<organism evidence="4 5">
    <name type="scientific">Tsukamurella paurometabola</name>
    <name type="common">Corynebacterium paurometabolum</name>
    <dbReference type="NCBI Taxonomy" id="2061"/>
    <lineage>
        <taxon>Bacteria</taxon>
        <taxon>Bacillati</taxon>
        <taxon>Actinomycetota</taxon>
        <taxon>Actinomycetes</taxon>
        <taxon>Mycobacteriales</taxon>
        <taxon>Tsukamurellaceae</taxon>
        <taxon>Tsukamurella</taxon>
    </lineage>
</organism>
<gene>
    <name evidence="4" type="ORF">KFZ73_27090</name>
</gene>
<reference evidence="4 5" key="1">
    <citation type="submission" date="2021-04" db="EMBL/GenBank/DDBJ databases">
        <title>Whole genome sequence analysis of a thiophenic sulfur metabolizing bacteria.</title>
        <authorList>
            <person name="Akhtar N."/>
            <person name="Akram J."/>
            <person name="Aslam A."/>
        </authorList>
    </citation>
    <scope>NUCLEOTIDE SEQUENCE [LARGE SCALE GENOMIC DNA]</scope>
    <source>
        <strain evidence="4 5">3OW</strain>
    </source>
</reference>
<dbReference type="Pfam" id="PF01179">
    <property type="entry name" value="Cu_amine_oxid"/>
    <property type="match status" value="1"/>
</dbReference>
<comment type="caution">
    <text evidence="4">The sequence shown here is derived from an EMBL/GenBank/DDBJ whole genome shotgun (WGS) entry which is preliminary data.</text>
</comment>
<keyword evidence="1" id="KW-0479">Metal-binding</keyword>
<keyword evidence="1" id="KW-0560">Oxidoreductase</keyword>
<keyword evidence="1" id="KW-0186">Copper</keyword>
<feature type="domain" description="Copper amine oxidase catalytic" evidence="3">
    <location>
        <begin position="46"/>
        <end position="111"/>
    </location>
</feature>
<dbReference type="InterPro" id="IPR036460">
    <property type="entry name" value="Cu_amine_oxidase_C_sf"/>
</dbReference>
<feature type="compositionally biased region" description="Basic and acidic residues" evidence="2">
    <location>
        <begin position="33"/>
        <end position="46"/>
    </location>
</feature>
<name>A0ABS5NN77_TSUPA</name>
<comment type="similarity">
    <text evidence="1">Belongs to the copper/topaquinone oxidase family.</text>
</comment>
<evidence type="ECO:0000256" key="1">
    <source>
        <dbReference type="RuleBase" id="RU000672"/>
    </source>
</evidence>
<evidence type="ECO:0000256" key="2">
    <source>
        <dbReference type="SAM" id="MobiDB-lite"/>
    </source>
</evidence>
<feature type="region of interest" description="Disordered" evidence="2">
    <location>
        <begin position="33"/>
        <end position="55"/>
    </location>
</feature>
<dbReference type="InterPro" id="IPR000269">
    <property type="entry name" value="Cu_amine_oxidase"/>
</dbReference>
<dbReference type="SUPFAM" id="SSF49998">
    <property type="entry name" value="Amine oxidase catalytic domain"/>
    <property type="match status" value="1"/>
</dbReference>
<keyword evidence="5" id="KW-1185">Reference proteome</keyword>
<dbReference type="EMBL" id="JAGXOE010000601">
    <property type="protein sequence ID" value="MBS4104888.1"/>
    <property type="molecule type" value="Genomic_DNA"/>
</dbReference>
<keyword evidence="1" id="KW-0801">TPQ</keyword>